<organism evidence="3 4">
    <name type="scientific">Mizuhopecten yessoensis</name>
    <name type="common">Japanese scallop</name>
    <name type="synonym">Patinopecten yessoensis</name>
    <dbReference type="NCBI Taxonomy" id="6573"/>
    <lineage>
        <taxon>Eukaryota</taxon>
        <taxon>Metazoa</taxon>
        <taxon>Spiralia</taxon>
        <taxon>Lophotrochozoa</taxon>
        <taxon>Mollusca</taxon>
        <taxon>Bivalvia</taxon>
        <taxon>Autobranchia</taxon>
        <taxon>Pteriomorphia</taxon>
        <taxon>Pectinida</taxon>
        <taxon>Pectinoidea</taxon>
        <taxon>Pectinidae</taxon>
        <taxon>Mizuhopecten</taxon>
    </lineage>
</organism>
<dbReference type="InterPro" id="IPR029058">
    <property type="entry name" value="AB_hydrolase_fold"/>
</dbReference>
<dbReference type="OrthoDB" id="449091at2759"/>
<dbReference type="PANTHER" id="PTHR43037:SF4">
    <property type="entry name" value="PEPTIDASE S9 PROLYL OLIGOPEPTIDASE CATALYTIC DOMAIN-CONTAINING PROTEIN"/>
    <property type="match status" value="1"/>
</dbReference>
<dbReference type="Gene3D" id="3.40.50.1820">
    <property type="entry name" value="alpha/beta hydrolase"/>
    <property type="match status" value="1"/>
</dbReference>
<evidence type="ECO:0000256" key="2">
    <source>
        <dbReference type="SAM" id="SignalP"/>
    </source>
</evidence>
<evidence type="ECO:0000256" key="1">
    <source>
        <dbReference type="ARBA" id="ARBA00022729"/>
    </source>
</evidence>
<proteinExistence type="predicted"/>
<protein>
    <recommendedName>
        <fullName evidence="5">Peptidase S9 prolyl oligopeptidase catalytic domain-containing protein</fullName>
    </recommendedName>
</protein>
<comment type="caution">
    <text evidence="3">The sequence shown here is derived from an EMBL/GenBank/DDBJ whole genome shotgun (WGS) entry which is preliminary data.</text>
</comment>
<keyword evidence="1 2" id="KW-0732">Signal</keyword>
<dbReference type="InterPro" id="IPR050955">
    <property type="entry name" value="Plant_Biomass_Hydrol_Est"/>
</dbReference>
<dbReference type="EMBL" id="NEDP02004132">
    <property type="protein sequence ID" value="OWF46589.1"/>
    <property type="molecule type" value="Genomic_DNA"/>
</dbReference>
<dbReference type="Proteomes" id="UP000242188">
    <property type="component" value="Unassembled WGS sequence"/>
</dbReference>
<accession>A0A210QCY6</accession>
<evidence type="ECO:0000313" key="3">
    <source>
        <dbReference type="EMBL" id="OWF46589.1"/>
    </source>
</evidence>
<dbReference type="InterPro" id="IPR011990">
    <property type="entry name" value="TPR-like_helical_dom_sf"/>
</dbReference>
<sequence>MKTTIFPLLFVTAFIQISLSKKKDSFGVREFLDKEKKKFTAPCPKKITSSSINRLRWTAETDQAISCILVALDAKENDGFQWSALGTLYQRKGQTSQAVSCFKHASKLSGKVSPFVTSWDFIGPFVIGKMELDGDPLEPFGGVFEVSKKRNNKNIKFFSELVPGGEIKWKSFKQSVAGETIKISPQVNWNDLVNSLSSIGITEWQGWVVGEFAVNEKDQLVVFQCLDVHTFYIDGRPMTGDVYRRDVFWTTTHLSQGVHTIYIRLRSKVSATFKCSIKIPESSLEILPSHFLPDLVNGHLFGKHVAVPMTNNHHSKWVRVSKVSVTDQSEGHVLRSHLLHPVNIAPGQTVSVLFSLETADNGIVLTRCTTLNVILSITTSMGTIPFKVNLRCRKPGESFLFTFLDHDGSVQHAAAIAPISGCGGAACPTLLTLHGTTVPPQNQADSYKVMRNGEYVFGIPHGWLLAPTRHGAHNWEGPGSLTAIAALDRLVSLTQSCEWITEKADNSRVLFAGHSMGGHGAWHLATHFPDRALGLLSLAGWIKKEEYGDSNLFFRHDLATSHVDPATKSVMEACIAENDADRHVTNLQDIPVFARIGANDRTVHPFFMRRMYRLLSEIQVMINYTELPDKEHWWWDTWETNDGGVVNDRQLREFTDSITQTDASCDSEGCDRAKDNKYTLKREEKFIYTCYNPALGEGLNGLQIIQQRAPLRLSTIEGFTKNDQFWLKTTNVRSFLMMEPKIRRMEWKNKVLKIDDTVVDIQDTNKFETDGVLFCNKKGDWVQCDVEGRKATTYGPARRVAERPFVIVIDMDSEYGVEIQSLAVYIANLFFLTSDTFAPIVRLSDVTDKTIDESNLIILSLLPTILGALELLPDLTSTDSVIKLGDCKFAEPRSGLMTLAPHKTQKDGLVMFLSANSIEGLRDVVSLATPTIPPMTRSPFSNLLPDYVVTGPDFGWKGPGGFLCAGFWGNHWEYRPDLSSCVCHS</sequence>
<feature type="signal peptide" evidence="2">
    <location>
        <begin position="1"/>
        <end position="20"/>
    </location>
</feature>
<gene>
    <name evidence="3" type="ORF">KP79_PYT10347</name>
</gene>
<evidence type="ECO:0000313" key="4">
    <source>
        <dbReference type="Proteomes" id="UP000242188"/>
    </source>
</evidence>
<feature type="chain" id="PRO_5012758432" description="Peptidase S9 prolyl oligopeptidase catalytic domain-containing protein" evidence="2">
    <location>
        <begin position="21"/>
        <end position="985"/>
    </location>
</feature>
<dbReference type="AlphaFoldDB" id="A0A210QCY6"/>
<dbReference type="Gene3D" id="1.25.40.10">
    <property type="entry name" value="Tetratricopeptide repeat domain"/>
    <property type="match status" value="1"/>
</dbReference>
<evidence type="ECO:0008006" key="5">
    <source>
        <dbReference type="Google" id="ProtNLM"/>
    </source>
</evidence>
<dbReference type="PANTHER" id="PTHR43037">
    <property type="entry name" value="UNNAMED PRODUCT-RELATED"/>
    <property type="match status" value="1"/>
</dbReference>
<reference evidence="3 4" key="1">
    <citation type="journal article" date="2017" name="Nat. Ecol. Evol.">
        <title>Scallop genome provides insights into evolution of bilaterian karyotype and development.</title>
        <authorList>
            <person name="Wang S."/>
            <person name="Zhang J."/>
            <person name="Jiao W."/>
            <person name="Li J."/>
            <person name="Xun X."/>
            <person name="Sun Y."/>
            <person name="Guo X."/>
            <person name="Huan P."/>
            <person name="Dong B."/>
            <person name="Zhang L."/>
            <person name="Hu X."/>
            <person name="Sun X."/>
            <person name="Wang J."/>
            <person name="Zhao C."/>
            <person name="Wang Y."/>
            <person name="Wang D."/>
            <person name="Huang X."/>
            <person name="Wang R."/>
            <person name="Lv J."/>
            <person name="Li Y."/>
            <person name="Zhang Z."/>
            <person name="Liu B."/>
            <person name="Lu W."/>
            <person name="Hui Y."/>
            <person name="Liang J."/>
            <person name="Zhou Z."/>
            <person name="Hou R."/>
            <person name="Li X."/>
            <person name="Liu Y."/>
            <person name="Li H."/>
            <person name="Ning X."/>
            <person name="Lin Y."/>
            <person name="Zhao L."/>
            <person name="Xing Q."/>
            <person name="Dou J."/>
            <person name="Li Y."/>
            <person name="Mao J."/>
            <person name="Guo H."/>
            <person name="Dou H."/>
            <person name="Li T."/>
            <person name="Mu C."/>
            <person name="Jiang W."/>
            <person name="Fu Q."/>
            <person name="Fu X."/>
            <person name="Miao Y."/>
            <person name="Liu J."/>
            <person name="Yu Q."/>
            <person name="Li R."/>
            <person name="Liao H."/>
            <person name="Li X."/>
            <person name="Kong Y."/>
            <person name="Jiang Z."/>
            <person name="Chourrout D."/>
            <person name="Li R."/>
            <person name="Bao Z."/>
        </authorList>
    </citation>
    <scope>NUCLEOTIDE SEQUENCE [LARGE SCALE GENOMIC DNA]</scope>
    <source>
        <strain evidence="3 4">PY_sf001</strain>
    </source>
</reference>
<dbReference type="SUPFAM" id="SSF53474">
    <property type="entry name" value="alpha/beta-Hydrolases"/>
    <property type="match status" value="1"/>
</dbReference>
<keyword evidence="4" id="KW-1185">Reference proteome</keyword>
<name>A0A210QCY6_MIZYE</name>